<name>A0A976YF69_9CAUD</name>
<dbReference type="EMBL" id="ON649700">
    <property type="protein sequence ID" value="UVF62367.1"/>
    <property type="molecule type" value="Genomic_DNA"/>
</dbReference>
<keyword evidence="2" id="KW-1185">Reference proteome</keyword>
<evidence type="ECO:0000313" key="2">
    <source>
        <dbReference type="Proteomes" id="UP001157003"/>
    </source>
</evidence>
<protein>
    <submittedName>
        <fullName evidence="1">Uncharacterized protein</fullName>
    </submittedName>
</protein>
<sequence length="85" mass="10454">MTRPAWWDMDKRGRRWEAIFKQMETKFWEETKKGNHDKAEGYFRRMSIIEKLIQPYVQEVTGLRRIIALHNKKYPELKDSIKELQ</sequence>
<reference evidence="1 2" key="1">
    <citation type="submission" date="2022-05" db="EMBL/GenBank/DDBJ databases">
        <title>Diverse viruses of marine archaea discovered using metagenomics.</title>
        <authorList>
            <person name="Zhou Y."/>
        </authorList>
    </citation>
    <scope>NUCLEOTIDE SEQUENCE [LARGE SCALE GENOMIC DNA]</scope>
    <source>
        <strain evidence="1">YSH_174770</strain>
    </source>
</reference>
<evidence type="ECO:0000313" key="1">
    <source>
        <dbReference type="EMBL" id="UVF62367.1"/>
    </source>
</evidence>
<proteinExistence type="predicted"/>
<dbReference type="Proteomes" id="UP001157003">
    <property type="component" value="Segment"/>
</dbReference>
<organism evidence="1 2">
    <name type="scientific">Nitrososphaeria virus YSH_174770</name>
    <dbReference type="NCBI Taxonomy" id="3071322"/>
    <lineage>
        <taxon>Viruses</taxon>
        <taxon>Duplodnaviria</taxon>
        <taxon>Heunggongvirae</taxon>
        <taxon>Uroviricota</taxon>
        <taxon>Caudoviricetes</taxon>
        <taxon>Juravirales</taxon>
        <taxon>Yangangviridae</taxon>
        <taxon>Senitvirus</taxon>
        <taxon>Senitvirus yangshanense</taxon>
    </lineage>
</organism>
<accession>A0A976YF69</accession>